<organism evidence="2 3">
    <name type="scientific">Holothuria leucospilota</name>
    <name type="common">Black long sea cucumber</name>
    <name type="synonym">Mertensiothuria leucospilota</name>
    <dbReference type="NCBI Taxonomy" id="206669"/>
    <lineage>
        <taxon>Eukaryota</taxon>
        <taxon>Metazoa</taxon>
        <taxon>Echinodermata</taxon>
        <taxon>Eleutherozoa</taxon>
        <taxon>Echinozoa</taxon>
        <taxon>Holothuroidea</taxon>
        <taxon>Aspidochirotacea</taxon>
        <taxon>Aspidochirotida</taxon>
        <taxon>Holothuriidae</taxon>
        <taxon>Holothuria</taxon>
    </lineage>
</organism>
<dbReference type="Proteomes" id="UP001152320">
    <property type="component" value="Chromosome 8"/>
</dbReference>
<reference evidence="2" key="1">
    <citation type="submission" date="2021-10" db="EMBL/GenBank/DDBJ databases">
        <title>Tropical sea cucumber genome reveals ecological adaptation and Cuvierian tubules defense mechanism.</title>
        <authorList>
            <person name="Chen T."/>
        </authorList>
    </citation>
    <scope>NUCLEOTIDE SEQUENCE</scope>
    <source>
        <strain evidence="2">Nanhai2018</strain>
        <tissue evidence="2">Muscle</tissue>
    </source>
</reference>
<gene>
    <name evidence="2" type="ORF">HOLleu_18740</name>
</gene>
<keyword evidence="1" id="KW-0472">Membrane</keyword>
<dbReference type="AlphaFoldDB" id="A0A9Q1C415"/>
<name>A0A9Q1C415_HOLLE</name>
<accession>A0A9Q1C415</accession>
<comment type="caution">
    <text evidence="2">The sequence shown here is derived from an EMBL/GenBank/DDBJ whole genome shotgun (WGS) entry which is preliminary data.</text>
</comment>
<dbReference type="EMBL" id="JAIZAY010000008">
    <property type="protein sequence ID" value="KAJ8037823.1"/>
    <property type="molecule type" value="Genomic_DNA"/>
</dbReference>
<evidence type="ECO:0000313" key="2">
    <source>
        <dbReference type="EMBL" id="KAJ8037823.1"/>
    </source>
</evidence>
<feature type="transmembrane region" description="Helical" evidence="1">
    <location>
        <begin position="33"/>
        <end position="54"/>
    </location>
</feature>
<keyword evidence="1" id="KW-0812">Transmembrane</keyword>
<evidence type="ECO:0000313" key="3">
    <source>
        <dbReference type="Proteomes" id="UP001152320"/>
    </source>
</evidence>
<sequence>MSWQEHINNVTKSVAKLIVGVMNRLKYYIPNQALLTIYNALILPHLTYCILLWGNYLPVTYKLFTYQKRAVRAIAKTTSPYAL</sequence>
<protein>
    <recommendedName>
        <fullName evidence="4">Tick transposon</fullName>
    </recommendedName>
</protein>
<dbReference type="OrthoDB" id="8053926at2759"/>
<proteinExistence type="predicted"/>
<keyword evidence="1" id="KW-1133">Transmembrane helix</keyword>
<evidence type="ECO:0000256" key="1">
    <source>
        <dbReference type="SAM" id="Phobius"/>
    </source>
</evidence>
<keyword evidence="3" id="KW-1185">Reference proteome</keyword>
<evidence type="ECO:0008006" key="4">
    <source>
        <dbReference type="Google" id="ProtNLM"/>
    </source>
</evidence>